<dbReference type="SUPFAM" id="SSF46915">
    <property type="entry name" value="Polynucleotide phosphorylase/guanosine pentaphosphate synthase (PNPase/GPSI), domain 3"/>
    <property type="match status" value="1"/>
</dbReference>
<organism evidence="4 5">
    <name type="scientific">Caerostris extrusa</name>
    <name type="common">Bark spider</name>
    <name type="synonym">Caerostris bankana</name>
    <dbReference type="NCBI Taxonomy" id="172846"/>
    <lineage>
        <taxon>Eukaryota</taxon>
        <taxon>Metazoa</taxon>
        <taxon>Ecdysozoa</taxon>
        <taxon>Arthropoda</taxon>
        <taxon>Chelicerata</taxon>
        <taxon>Arachnida</taxon>
        <taxon>Araneae</taxon>
        <taxon>Araneomorphae</taxon>
        <taxon>Entelegynae</taxon>
        <taxon>Araneoidea</taxon>
        <taxon>Araneidae</taxon>
        <taxon>Caerostris</taxon>
    </lineage>
</organism>
<dbReference type="InterPro" id="IPR036456">
    <property type="entry name" value="PNPase_PH_RNA-bd_sf"/>
</dbReference>
<dbReference type="InterPro" id="IPR036345">
    <property type="entry name" value="ExoRNase_PH_dom2_sf"/>
</dbReference>
<dbReference type="InterPro" id="IPR020568">
    <property type="entry name" value="Ribosomal_Su5_D2-typ_SF"/>
</dbReference>
<dbReference type="Pfam" id="PF03725">
    <property type="entry name" value="RNase_PH_C"/>
    <property type="match status" value="1"/>
</dbReference>
<proteinExistence type="predicted"/>
<dbReference type="GO" id="GO:0005829">
    <property type="term" value="C:cytosol"/>
    <property type="evidence" value="ECO:0007669"/>
    <property type="project" value="TreeGrafter"/>
</dbReference>
<dbReference type="SUPFAM" id="SSF55666">
    <property type="entry name" value="Ribonuclease PH domain 2-like"/>
    <property type="match status" value="1"/>
</dbReference>
<keyword evidence="1" id="KW-0694">RNA-binding</keyword>
<dbReference type="GO" id="GO:0005739">
    <property type="term" value="C:mitochondrion"/>
    <property type="evidence" value="ECO:0007669"/>
    <property type="project" value="TreeGrafter"/>
</dbReference>
<name>A0AAV4SYM8_CAEEX</name>
<dbReference type="AlphaFoldDB" id="A0AAV4SYM8"/>
<dbReference type="GO" id="GO:0003723">
    <property type="term" value="F:RNA binding"/>
    <property type="evidence" value="ECO:0007669"/>
    <property type="project" value="UniProtKB-KW"/>
</dbReference>
<evidence type="ECO:0000313" key="5">
    <source>
        <dbReference type="Proteomes" id="UP001054945"/>
    </source>
</evidence>
<dbReference type="PANTHER" id="PTHR11252">
    <property type="entry name" value="POLYRIBONUCLEOTIDE NUCLEOTIDYLTRANSFERASE"/>
    <property type="match status" value="1"/>
</dbReference>
<feature type="domain" description="Exoribonuclease phosphorolytic" evidence="3">
    <location>
        <begin position="172"/>
        <end position="235"/>
    </location>
</feature>
<evidence type="ECO:0000259" key="3">
    <source>
        <dbReference type="Pfam" id="PF03725"/>
    </source>
</evidence>
<dbReference type="GO" id="GO:0000958">
    <property type="term" value="P:mitochondrial mRNA catabolic process"/>
    <property type="evidence" value="ECO:0007669"/>
    <property type="project" value="TreeGrafter"/>
</dbReference>
<dbReference type="FunFam" id="3.30.230.70:FF:000008">
    <property type="entry name" value="polyribonucleotide nucleotidyltransferase 1, mitochondrial"/>
    <property type="match status" value="1"/>
</dbReference>
<dbReference type="Gene3D" id="1.10.10.400">
    <property type="entry name" value="Polyribonucleotide nucleotidyltransferase, RNA-binding domain"/>
    <property type="match status" value="1"/>
</dbReference>
<gene>
    <name evidence="4" type="primary">PNPT1</name>
    <name evidence="4" type="ORF">CEXT_487901</name>
</gene>
<dbReference type="Gene3D" id="3.30.230.70">
    <property type="entry name" value="GHMP Kinase, N-terminal domain"/>
    <property type="match status" value="2"/>
</dbReference>
<dbReference type="CDD" id="cd11363">
    <property type="entry name" value="RNase_PH_PNPase_1"/>
    <property type="match status" value="1"/>
</dbReference>
<keyword evidence="5" id="KW-1185">Reference proteome</keyword>
<dbReference type="Proteomes" id="UP001054945">
    <property type="component" value="Unassembled WGS sequence"/>
</dbReference>
<dbReference type="Pfam" id="PF01138">
    <property type="entry name" value="RNase_PH"/>
    <property type="match status" value="2"/>
</dbReference>
<sequence>MSSLIFRKCAHFPKQFYYRKYHCKKLLNDNKYINVPLNRQPLKFSFGLLAKFADGSCTANLGDTSVLVTAVSKAKNSVASFVPLLVDYRQKASAAGRIPTNHLRREIGVTEQEILTSRVIDRSVRPLFPKGFSFETQLSCNLLAVDGIYDPDVVSINAASAALALSDIPWNGPIGAVRVGLVDGKIIINPTRKELSQSCLNLVVAATGHNQVVMLEASANNILQQDFIEALKEGLNEIQIIVKSINNLQKEFGKPKRIFDNILEPSAEIMDSTKLLLKVKIEEILTNYSLNKISRGIEIDVVKQETVEKLKENYPDCDTALLYESANIVVKDIFRNLIMETRKRCDGRDLQDLRDISCDVNLYKPLHGSAVFQRGQTQGIEKKKFMVHYEFPPYATNDIGRSGSFGRRELGHGALVEKSLRPVVPSDFPLTVRLTSEVFESMV</sequence>
<dbReference type="InterPro" id="IPR015847">
    <property type="entry name" value="ExoRNase_PH_dom2"/>
</dbReference>
<dbReference type="InterPro" id="IPR012162">
    <property type="entry name" value="PNPase"/>
</dbReference>
<comment type="caution">
    <text evidence="4">The sequence shown here is derived from an EMBL/GenBank/DDBJ whole genome shotgun (WGS) entry which is preliminary data.</text>
</comment>
<evidence type="ECO:0000259" key="2">
    <source>
        <dbReference type="Pfam" id="PF01138"/>
    </source>
</evidence>
<evidence type="ECO:0000313" key="4">
    <source>
        <dbReference type="EMBL" id="GIY37667.1"/>
    </source>
</evidence>
<dbReference type="InterPro" id="IPR001247">
    <property type="entry name" value="ExoRNase_PH_dom1"/>
</dbReference>
<dbReference type="PANTHER" id="PTHR11252:SF0">
    <property type="entry name" value="POLYRIBONUCLEOTIDE NUCLEOTIDYLTRANSFERASE 1, MITOCHONDRIAL"/>
    <property type="match status" value="1"/>
</dbReference>
<dbReference type="GO" id="GO:0000175">
    <property type="term" value="F:3'-5'-RNA exonuclease activity"/>
    <property type="evidence" value="ECO:0007669"/>
    <property type="project" value="TreeGrafter"/>
</dbReference>
<dbReference type="InterPro" id="IPR027408">
    <property type="entry name" value="PNPase/RNase_PH_dom_sf"/>
</dbReference>
<dbReference type="EMBL" id="BPLR01010201">
    <property type="protein sequence ID" value="GIY37667.1"/>
    <property type="molecule type" value="Genomic_DNA"/>
</dbReference>
<feature type="domain" description="Exoribonuclease phosphorolytic" evidence="2">
    <location>
        <begin position="41"/>
        <end position="169"/>
    </location>
</feature>
<evidence type="ECO:0000256" key="1">
    <source>
        <dbReference type="ARBA" id="ARBA00022884"/>
    </source>
</evidence>
<reference evidence="4 5" key="1">
    <citation type="submission" date="2021-06" db="EMBL/GenBank/DDBJ databases">
        <title>Caerostris extrusa draft genome.</title>
        <authorList>
            <person name="Kono N."/>
            <person name="Arakawa K."/>
        </authorList>
    </citation>
    <scope>NUCLEOTIDE SEQUENCE [LARGE SCALE GENOMIC DNA]</scope>
</reference>
<feature type="domain" description="Exoribonuclease phosphorolytic" evidence="2">
    <location>
        <begin position="353"/>
        <end position="440"/>
    </location>
</feature>
<dbReference type="GO" id="GO:0004654">
    <property type="term" value="F:polyribonucleotide nucleotidyltransferase activity"/>
    <property type="evidence" value="ECO:0007669"/>
    <property type="project" value="InterPro"/>
</dbReference>
<protein>
    <submittedName>
        <fullName evidence="4">Polyribonucleotide nucleotidyltransferase 1, mitochondrial</fullName>
    </submittedName>
</protein>
<dbReference type="SUPFAM" id="SSF54211">
    <property type="entry name" value="Ribosomal protein S5 domain 2-like"/>
    <property type="match status" value="2"/>
</dbReference>
<accession>A0AAV4SYM8</accession>
<dbReference type="GO" id="GO:0000965">
    <property type="term" value="P:mitochondrial RNA 3'-end processing"/>
    <property type="evidence" value="ECO:0007669"/>
    <property type="project" value="TreeGrafter"/>
</dbReference>